<dbReference type="EMBL" id="CP072133">
    <property type="protein sequence ID" value="QTH72689.1"/>
    <property type="molecule type" value="Genomic_DNA"/>
</dbReference>
<accession>A0A975DJB9</accession>
<dbReference type="Gene3D" id="3.40.50.150">
    <property type="entry name" value="Vaccinia Virus protein VP39"/>
    <property type="match status" value="1"/>
</dbReference>
<keyword evidence="2" id="KW-1185">Reference proteome</keyword>
<dbReference type="GO" id="GO:0032259">
    <property type="term" value="P:methylation"/>
    <property type="evidence" value="ECO:0007669"/>
    <property type="project" value="UniProtKB-KW"/>
</dbReference>
<dbReference type="SUPFAM" id="SSF53335">
    <property type="entry name" value="S-adenosyl-L-methionine-dependent methyltransferases"/>
    <property type="match status" value="1"/>
</dbReference>
<sequence>MVSECCGLCGCSQLLFFVEDKRRTYLQCAECKLVFVPSQQHLSQHDEKAIYDQHENALEDDGYRLFLSRALEPVVARVGVGSCGLEFGCGPGPLLAKMLEERGMQVELYDLYYYPNKTVFNKRYDFITCTEVIEHVAQPKAVFEQLFSILKSGQPLVMMTKLVIDAERFSTWHYKNDLTHISFFSRETFEFVARQYNATLEIIGADVIVLTQ</sequence>
<organism evidence="1 2">
    <name type="scientific">Pseudoalteromonas xiamenensis</name>
    <dbReference type="NCBI Taxonomy" id="882626"/>
    <lineage>
        <taxon>Bacteria</taxon>
        <taxon>Pseudomonadati</taxon>
        <taxon>Pseudomonadota</taxon>
        <taxon>Gammaproteobacteria</taxon>
        <taxon>Alteromonadales</taxon>
        <taxon>Pseudoalteromonadaceae</taxon>
        <taxon>Pseudoalteromonas</taxon>
    </lineage>
</organism>
<evidence type="ECO:0000313" key="2">
    <source>
        <dbReference type="Proteomes" id="UP000664904"/>
    </source>
</evidence>
<proteinExistence type="predicted"/>
<dbReference type="Proteomes" id="UP000664904">
    <property type="component" value="Chromosome"/>
</dbReference>
<dbReference type="GO" id="GO:0008168">
    <property type="term" value="F:methyltransferase activity"/>
    <property type="evidence" value="ECO:0007669"/>
    <property type="project" value="UniProtKB-KW"/>
</dbReference>
<dbReference type="RefSeq" id="WP_208844313.1">
    <property type="nucleotide sequence ID" value="NZ_CP072133.1"/>
</dbReference>
<protein>
    <submittedName>
        <fullName evidence="1">Class I SAM-dependent methyltransferase</fullName>
    </submittedName>
</protein>
<keyword evidence="1" id="KW-0489">Methyltransferase</keyword>
<gene>
    <name evidence="1" type="ORF">J5O05_07860</name>
</gene>
<dbReference type="Pfam" id="PF13489">
    <property type="entry name" value="Methyltransf_23"/>
    <property type="match status" value="1"/>
</dbReference>
<name>A0A975DJB9_9GAMM</name>
<keyword evidence="1" id="KW-0808">Transferase</keyword>
<reference evidence="1" key="1">
    <citation type="submission" date="2021-03" db="EMBL/GenBank/DDBJ databases">
        <title>Complete Genome of Pseudoalteromonas xiamenensis STKMTI.2, a new potential marine bacterium producing anti-Vibrio compounds.</title>
        <authorList>
            <person name="Handayani D.P."/>
            <person name="Isnansetyo A."/>
            <person name="Istiqomah I."/>
            <person name="Jumina J."/>
        </authorList>
    </citation>
    <scope>NUCLEOTIDE SEQUENCE</scope>
    <source>
        <strain evidence="1">STKMTI.2</strain>
    </source>
</reference>
<dbReference type="KEGG" id="pxi:J5O05_07860"/>
<evidence type="ECO:0000313" key="1">
    <source>
        <dbReference type="EMBL" id="QTH72689.1"/>
    </source>
</evidence>
<dbReference type="InterPro" id="IPR029063">
    <property type="entry name" value="SAM-dependent_MTases_sf"/>
</dbReference>
<dbReference type="AlphaFoldDB" id="A0A975DJB9"/>